<organism evidence="1 2">
    <name type="scientific">Mycena rosella</name>
    <name type="common">Pink bonnet</name>
    <name type="synonym">Agaricus rosellus</name>
    <dbReference type="NCBI Taxonomy" id="1033263"/>
    <lineage>
        <taxon>Eukaryota</taxon>
        <taxon>Fungi</taxon>
        <taxon>Dikarya</taxon>
        <taxon>Basidiomycota</taxon>
        <taxon>Agaricomycotina</taxon>
        <taxon>Agaricomycetes</taxon>
        <taxon>Agaricomycetidae</taxon>
        <taxon>Agaricales</taxon>
        <taxon>Marasmiineae</taxon>
        <taxon>Mycenaceae</taxon>
        <taxon>Mycena</taxon>
    </lineage>
</organism>
<dbReference type="EMBL" id="JARKIE010000325">
    <property type="protein sequence ID" value="KAJ7654229.1"/>
    <property type="molecule type" value="Genomic_DNA"/>
</dbReference>
<gene>
    <name evidence="1" type="ORF">B0H17DRAFT_387336</name>
</gene>
<dbReference type="AlphaFoldDB" id="A0AAD7CMY3"/>
<comment type="caution">
    <text evidence="1">The sequence shown here is derived from an EMBL/GenBank/DDBJ whole genome shotgun (WGS) entry which is preliminary data.</text>
</comment>
<reference evidence="1" key="1">
    <citation type="submission" date="2023-03" db="EMBL/GenBank/DDBJ databases">
        <title>Massive genome expansion in bonnet fungi (Mycena s.s.) driven by repeated elements and novel gene families across ecological guilds.</title>
        <authorList>
            <consortium name="Lawrence Berkeley National Laboratory"/>
            <person name="Harder C.B."/>
            <person name="Miyauchi S."/>
            <person name="Viragh M."/>
            <person name="Kuo A."/>
            <person name="Thoen E."/>
            <person name="Andreopoulos B."/>
            <person name="Lu D."/>
            <person name="Skrede I."/>
            <person name="Drula E."/>
            <person name="Henrissat B."/>
            <person name="Morin E."/>
            <person name="Kohler A."/>
            <person name="Barry K."/>
            <person name="LaButti K."/>
            <person name="Morin E."/>
            <person name="Salamov A."/>
            <person name="Lipzen A."/>
            <person name="Mereny Z."/>
            <person name="Hegedus B."/>
            <person name="Baldrian P."/>
            <person name="Stursova M."/>
            <person name="Weitz H."/>
            <person name="Taylor A."/>
            <person name="Grigoriev I.V."/>
            <person name="Nagy L.G."/>
            <person name="Martin F."/>
            <person name="Kauserud H."/>
        </authorList>
    </citation>
    <scope>NUCLEOTIDE SEQUENCE</scope>
    <source>
        <strain evidence="1">CBHHK067</strain>
    </source>
</reference>
<sequence>MCESEEHGTSGTLWHNILRPGRCYPHVRLPLHHILIFPPILPLSFPHAVLIFLYPLFPPHFYPCLAPFTRPSLPFLSLLLLRSASTSPIRTCCWVDGCNAFSDVGVGASRTDSSCVEATWCLRQARSCRVPAPARLDRRAPCTSLFCGAVARASSSSSSSFLLRAGLCIGIPILGLVLCSAQARGLAMDLSSPLPSLSVSVRGCGRSAVASSATWRARAVSDARSVRGRGCGATASGGRHRYQRASVLVFVCTPRYNPVVVAVVACARILVSVSLNIEAVLADVYGAHWVVPLRGACLWRGVFGSVSYFPCPCALSSSGGRVGRSWSLSRVGACPWARVFMPLWSVSRAVWVHTRVALEVRVEWLSLSFTALSTQCPLRRPDSSVGASSCGCSGVRCLSVAVSHK</sequence>
<evidence type="ECO:0000313" key="1">
    <source>
        <dbReference type="EMBL" id="KAJ7654229.1"/>
    </source>
</evidence>
<proteinExistence type="predicted"/>
<evidence type="ECO:0000313" key="2">
    <source>
        <dbReference type="Proteomes" id="UP001221757"/>
    </source>
</evidence>
<name>A0AAD7CMY3_MYCRO</name>
<protein>
    <submittedName>
        <fullName evidence="1">Uncharacterized protein</fullName>
    </submittedName>
</protein>
<dbReference type="Proteomes" id="UP001221757">
    <property type="component" value="Unassembled WGS sequence"/>
</dbReference>
<accession>A0AAD7CMY3</accession>
<keyword evidence="2" id="KW-1185">Reference proteome</keyword>